<dbReference type="EMBL" id="JACYTQ010000012">
    <property type="protein sequence ID" value="MBD8491255.1"/>
    <property type="molecule type" value="Genomic_DNA"/>
</dbReference>
<keyword evidence="2" id="KW-1185">Reference proteome</keyword>
<evidence type="ECO:0000313" key="2">
    <source>
        <dbReference type="Proteomes" id="UP000647133"/>
    </source>
</evidence>
<sequence length="90" mass="10495">MVLFGIFVFAPTVIVLVDSNVDVSMFYSVVEEEEESAENNKTEKSEFIKRMENWKVFVTIFLDKGNLDYHREKDYAFVMADQFCPPPELS</sequence>
<reference evidence="1 2" key="1">
    <citation type="submission" date="2020-09" db="EMBL/GenBank/DDBJ databases">
        <title>Echinicola sp. CAU 1574 isolated from sand of Sido Beach.</title>
        <authorList>
            <person name="Kim W."/>
        </authorList>
    </citation>
    <scope>NUCLEOTIDE SEQUENCE [LARGE SCALE GENOMIC DNA]</scope>
    <source>
        <strain evidence="1 2">CAU 1574</strain>
    </source>
</reference>
<accession>A0ABR9ATN8</accession>
<comment type="caution">
    <text evidence="1">The sequence shown here is derived from an EMBL/GenBank/DDBJ whole genome shotgun (WGS) entry which is preliminary data.</text>
</comment>
<dbReference type="Proteomes" id="UP000647133">
    <property type="component" value="Unassembled WGS sequence"/>
</dbReference>
<protein>
    <submittedName>
        <fullName evidence="1">Uncharacterized protein</fullName>
    </submittedName>
</protein>
<organism evidence="1 2">
    <name type="scientific">Echinicola arenosa</name>
    <dbReference type="NCBI Taxonomy" id="2774144"/>
    <lineage>
        <taxon>Bacteria</taxon>
        <taxon>Pseudomonadati</taxon>
        <taxon>Bacteroidota</taxon>
        <taxon>Cytophagia</taxon>
        <taxon>Cytophagales</taxon>
        <taxon>Cyclobacteriaceae</taxon>
        <taxon>Echinicola</taxon>
    </lineage>
</organism>
<proteinExistence type="predicted"/>
<name>A0ABR9ATN8_9BACT</name>
<gene>
    <name evidence="1" type="ORF">IFO69_21060</name>
</gene>
<evidence type="ECO:0000313" key="1">
    <source>
        <dbReference type="EMBL" id="MBD8491255.1"/>
    </source>
</evidence>